<organism evidence="2 3">
    <name type="scientific">Lasiosphaeris hirsuta</name>
    <dbReference type="NCBI Taxonomy" id="260670"/>
    <lineage>
        <taxon>Eukaryota</taxon>
        <taxon>Fungi</taxon>
        <taxon>Dikarya</taxon>
        <taxon>Ascomycota</taxon>
        <taxon>Pezizomycotina</taxon>
        <taxon>Sordariomycetes</taxon>
        <taxon>Sordariomycetidae</taxon>
        <taxon>Sordariales</taxon>
        <taxon>Lasiosphaeriaceae</taxon>
        <taxon>Lasiosphaeris</taxon>
    </lineage>
</organism>
<evidence type="ECO:0000313" key="3">
    <source>
        <dbReference type="Proteomes" id="UP001172102"/>
    </source>
</evidence>
<evidence type="ECO:0000313" key="2">
    <source>
        <dbReference type="EMBL" id="KAK0730571.1"/>
    </source>
</evidence>
<sequence length="443" mass="50411">MGGSAFGSGPKAPFTPRMPPAVYRRVRALCHAALRELFLFVATPIEGPGKKDHGDLDVLVAVERRVAFPRTPGDVIPRPPHLLIEVIKKALHADHSIVTKTSANLAIPWPVYLNHHDNQTDGKPYGWDSNGTEEDEDASRPRYIQVDVRICSDLDQMCWGLFKHAHGDIWNLLGSTIRPLGLTVDEDALWIRVPEIEKFDRKRAKVQLTNDPVEVIHFLGLAVEGYWSESFTSVEALFDYVTTCRLFWVQTESEEDGSGDGNGVGVDGGEEGRKKLKSNDRRRMKGRPIYNRWINEFIPQLQAEGRFARPRTSLQDLRATVRDEAFGQFFVEGEYRERLRLWRVQKSGEEVKSLIKEQIPVDLDPQYRGCLVSAMKKVVMENDERFGIPTPAQLQDSDGVYKSTAVQDFVAQNWRQVGDYAWANQQEKAQQNMKLKELKRKAQ</sequence>
<name>A0AA40BAH3_9PEZI</name>
<dbReference type="AlphaFoldDB" id="A0AA40BAH3"/>
<protein>
    <submittedName>
        <fullName evidence="2">Uncharacterized protein</fullName>
    </submittedName>
</protein>
<dbReference type="Proteomes" id="UP001172102">
    <property type="component" value="Unassembled WGS sequence"/>
</dbReference>
<proteinExistence type="predicted"/>
<feature type="compositionally biased region" description="Basic and acidic residues" evidence="1">
    <location>
        <begin position="270"/>
        <end position="280"/>
    </location>
</feature>
<reference evidence="2" key="1">
    <citation type="submission" date="2023-06" db="EMBL/GenBank/DDBJ databases">
        <title>Genome-scale phylogeny and comparative genomics of the fungal order Sordariales.</title>
        <authorList>
            <consortium name="Lawrence Berkeley National Laboratory"/>
            <person name="Hensen N."/>
            <person name="Bonometti L."/>
            <person name="Westerberg I."/>
            <person name="Brannstrom I.O."/>
            <person name="Guillou S."/>
            <person name="Cros-Aarteil S."/>
            <person name="Calhoun S."/>
            <person name="Haridas S."/>
            <person name="Kuo A."/>
            <person name="Mondo S."/>
            <person name="Pangilinan J."/>
            <person name="Riley R."/>
            <person name="Labutti K."/>
            <person name="Andreopoulos B."/>
            <person name="Lipzen A."/>
            <person name="Chen C."/>
            <person name="Yanf M."/>
            <person name="Daum C."/>
            <person name="Ng V."/>
            <person name="Clum A."/>
            <person name="Steindorff A."/>
            <person name="Ohm R."/>
            <person name="Martin F."/>
            <person name="Silar P."/>
            <person name="Natvig D."/>
            <person name="Lalanne C."/>
            <person name="Gautier V."/>
            <person name="Ament-Velasquez S.L."/>
            <person name="Kruys A."/>
            <person name="Hutchinson M.I."/>
            <person name="Powell A.J."/>
            <person name="Barry K."/>
            <person name="Miller A.N."/>
            <person name="Grigoriev I.V."/>
            <person name="Debuchy R."/>
            <person name="Gladieux P."/>
            <person name="Thoren M.H."/>
            <person name="Johannesson H."/>
        </authorList>
    </citation>
    <scope>NUCLEOTIDE SEQUENCE</scope>
    <source>
        <strain evidence="2">SMH4607-1</strain>
    </source>
</reference>
<comment type="caution">
    <text evidence="2">The sequence shown here is derived from an EMBL/GenBank/DDBJ whole genome shotgun (WGS) entry which is preliminary data.</text>
</comment>
<feature type="region of interest" description="Disordered" evidence="1">
    <location>
        <begin position="253"/>
        <end position="280"/>
    </location>
</feature>
<gene>
    <name evidence="2" type="ORF">B0H67DRAFT_596679</name>
</gene>
<dbReference type="EMBL" id="JAUKUA010000001">
    <property type="protein sequence ID" value="KAK0730571.1"/>
    <property type="molecule type" value="Genomic_DNA"/>
</dbReference>
<keyword evidence="3" id="KW-1185">Reference proteome</keyword>
<evidence type="ECO:0000256" key="1">
    <source>
        <dbReference type="SAM" id="MobiDB-lite"/>
    </source>
</evidence>
<accession>A0AA40BAH3</accession>